<sequence>MPEASGQEVIVVVYDVVIVGGGAAGLSAALVLGRARRSVAVVDAGSPRNAPADQLHGFLSRDGMSPLELLSVGRAEVAGYGVELFEDRVVGVDFGFYVRLAGGATLKARRVLFATGLRDELPELPGVRERWGRDVHVCPYCHGWEVRDQPIGVIGTSALSVHHALLIRGWSDDVLYFPQSFEPSETEATQLAAVGVRLVAGTVAGVQVENDRVTGVRLESGEVVARSAVFLRPPFASPADPLLRALGCEFDETGFVRTDPSGRTTAWGVWAAGNVADQRAAVVTSAGDGFAAAVAINTDLLEEDIERAVLALTPA</sequence>
<keyword evidence="2" id="KW-0560">Oxidoreductase</keyword>
<evidence type="ECO:0000256" key="3">
    <source>
        <dbReference type="ARBA" id="ARBA00048132"/>
    </source>
</evidence>
<dbReference type="InterPro" id="IPR036188">
    <property type="entry name" value="FAD/NAD-bd_sf"/>
</dbReference>
<reference evidence="7" key="1">
    <citation type="journal article" date="2019" name="Int. J. Syst. Evol. Microbiol.">
        <title>The Global Catalogue of Microorganisms (GCM) 10K type strain sequencing project: providing services to taxonomists for standard genome sequencing and annotation.</title>
        <authorList>
            <consortium name="The Broad Institute Genomics Platform"/>
            <consortium name="The Broad Institute Genome Sequencing Center for Infectious Disease"/>
            <person name="Wu L."/>
            <person name="Ma J."/>
        </authorList>
    </citation>
    <scope>NUCLEOTIDE SEQUENCE [LARGE SCALE GENOMIC DNA]</scope>
    <source>
        <strain evidence="7">CGMCC 4.7241</strain>
    </source>
</reference>
<dbReference type="InterPro" id="IPR050097">
    <property type="entry name" value="Ferredoxin-NADP_redctase_2"/>
</dbReference>
<keyword evidence="1" id="KW-0285">Flavoprotein</keyword>
<evidence type="ECO:0000313" key="7">
    <source>
        <dbReference type="Proteomes" id="UP001595699"/>
    </source>
</evidence>
<dbReference type="EMBL" id="JBHRZH010000009">
    <property type="protein sequence ID" value="MFC3761696.1"/>
    <property type="molecule type" value="Genomic_DNA"/>
</dbReference>
<keyword evidence="4" id="KW-0472">Membrane</keyword>
<evidence type="ECO:0000313" key="6">
    <source>
        <dbReference type="EMBL" id="MFC3761696.1"/>
    </source>
</evidence>
<keyword evidence="7" id="KW-1185">Reference proteome</keyword>
<protein>
    <submittedName>
        <fullName evidence="6">NAD(P)/FAD-dependent oxidoreductase</fullName>
    </submittedName>
</protein>
<keyword evidence="4" id="KW-0812">Transmembrane</keyword>
<dbReference type="PRINTS" id="PR00469">
    <property type="entry name" value="PNDRDTASEII"/>
</dbReference>
<keyword evidence="4" id="KW-1133">Transmembrane helix</keyword>
<feature type="transmembrane region" description="Helical" evidence="4">
    <location>
        <begin position="12"/>
        <end position="32"/>
    </location>
</feature>
<gene>
    <name evidence="6" type="ORF">ACFOUW_12695</name>
</gene>
<evidence type="ECO:0000256" key="1">
    <source>
        <dbReference type="ARBA" id="ARBA00022630"/>
    </source>
</evidence>
<dbReference type="PANTHER" id="PTHR48105">
    <property type="entry name" value="THIOREDOXIN REDUCTASE 1-RELATED-RELATED"/>
    <property type="match status" value="1"/>
</dbReference>
<accession>A0ABV7Y8P6</accession>
<proteinExistence type="predicted"/>
<dbReference type="Pfam" id="PF07992">
    <property type="entry name" value="Pyr_redox_2"/>
    <property type="match status" value="1"/>
</dbReference>
<dbReference type="InterPro" id="IPR023753">
    <property type="entry name" value="FAD/NAD-binding_dom"/>
</dbReference>
<dbReference type="RefSeq" id="WP_239553689.1">
    <property type="nucleotide sequence ID" value="NZ_JAFBCM010000001.1"/>
</dbReference>
<dbReference type="Gene3D" id="3.50.50.60">
    <property type="entry name" value="FAD/NAD(P)-binding domain"/>
    <property type="match status" value="2"/>
</dbReference>
<evidence type="ECO:0000256" key="4">
    <source>
        <dbReference type="SAM" id="Phobius"/>
    </source>
</evidence>
<comment type="catalytic activity">
    <reaction evidence="3">
        <text>[thioredoxin]-dithiol + NADP(+) = [thioredoxin]-disulfide + NADPH + H(+)</text>
        <dbReference type="Rhea" id="RHEA:20345"/>
        <dbReference type="Rhea" id="RHEA-COMP:10698"/>
        <dbReference type="Rhea" id="RHEA-COMP:10700"/>
        <dbReference type="ChEBI" id="CHEBI:15378"/>
        <dbReference type="ChEBI" id="CHEBI:29950"/>
        <dbReference type="ChEBI" id="CHEBI:50058"/>
        <dbReference type="ChEBI" id="CHEBI:57783"/>
        <dbReference type="ChEBI" id="CHEBI:58349"/>
        <dbReference type="EC" id="1.8.1.9"/>
    </reaction>
</comment>
<organism evidence="6 7">
    <name type="scientific">Tenggerimyces flavus</name>
    <dbReference type="NCBI Taxonomy" id="1708749"/>
    <lineage>
        <taxon>Bacteria</taxon>
        <taxon>Bacillati</taxon>
        <taxon>Actinomycetota</taxon>
        <taxon>Actinomycetes</taxon>
        <taxon>Propionibacteriales</taxon>
        <taxon>Nocardioidaceae</taxon>
        <taxon>Tenggerimyces</taxon>
    </lineage>
</organism>
<evidence type="ECO:0000256" key="2">
    <source>
        <dbReference type="ARBA" id="ARBA00023002"/>
    </source>
</evidence>
<comment type="caution">
    <text evidence="6">The sequence shown here is derived from an EMBL/GenBank/DDBJ whole genome shotgun (WGS) entry which is preliminary data.</text>
</comment>
<dbReference type="Proteomes" id="UP001595699">
    <property type="component" value="Unassembled WGS sequence"/>
</dbReference>
<feature type="domain" description="FAD/NAD(P)-binding" evidence="5">
    <location>
        <begin position="14"/>
        <end position="286"/>
    </location>
</feature>
<name>A0ABV7Y8P6_9ACTN</name>
<evidence type="ECO:0000259" key="5">
    <source>
        <dbReference type="Pfam" id="PF07992"/>
    </source>
</evidence>
<dbReference type="SUPFAM" id="SSF51905">
    <property type="entry name" value="FAD/NAD(P)-binding domain"/>
    <property type="match status" value="1"/>
</dbReference>
<dbReference type="PRINTS" id="PR00368">
    <property type="entry name" value="FADPNR"/>
</dbReference>